<sequence length="60" mass="7162">MTMIMMMVVMVMIFVMGARNMFIPLHNKFPSVNKFSFFIMIMLKIKYVDSMEKFRKLGDT</sequence>
<keyword evidence="1" id="KW-0472">Membrane</keyword>
<dbReference type="GeneID" id="32408082"/>
<organism evidence="2 3">
    <name type="scientific">Geobacillus subterraneus</name>
    <dbReference type="NCBI Taxonomy" id="129338"/>
    <lineage>
        <taxon>Bacteria</taxon>
        <taxon>Bacillati</taxon>
        <taxon>Bacillota</taxon>
        <taxon>Bacilli</taxon>
        <taxon>Bacillales</taxon>
        <taxon>Anoxybacillaceae</taxon>
        <taxon>Geobacillus</taxon>
    </lineage>
</organism>
<gene>
    <name evidence="2" type="ORF">GS3922_05585</name>
</gene>
<keyword evidence="1" id="KW-0812">Transmembrane</keyword>
<accession>A0ABN4NJU7</accession>
<feature type="transmembrane region" description="Helical" evidence="1">
    <location>
        <begin position="7"/>
        <end position="25"/>
    </location>
</feature>
<reference evidence="2 3" key="1">
    <citation type="submission" date="2016-02" db="EMBL/GenBank/DDBJ databases">
        <title>Complete genome sequence of Geobacillus subterraneus KCTC 3922T.</title>
        <authorList>
            <person name="Lee D.-W."/>
            <person name="Lee Y.-J."/>
            <person name="Lee S.-J."/>
            <person name="Park G.-S."/>
            <person name="Lee S.-J."/>
            <person name="Shin J.-H."/>
        </authorList>
    </citation>
    <scope>NUCLEOTIDE SEQUENCE [LARGE SCALE GENOMIC DNA]</scope>
    <source>
        <strain evidence="2 3">KCTC 3922</strain>
    </source>
</reference>
<evidence type="ECO:0000256" key="1">
    <source>
        <dbReference type="SAM" id="Phobius"/>
    </source>
</evidence>
<evidence type="ECO:0000313" key="2">
    <source>
        <dbReference type="EMBL" id="AMX83195.1"/>
    </source>
</evidence>
<protein>
    <submittedName>
        <fullName evidence="2">Uncharacterized protein</fullName>
    </submittedName>
</protein>
<keyword evidence="3" id="KW-1185">Reference proteome</keyword>
<name>A0ABN4NJU7_9BACL</name>
<dbReference type="EMBL" id="CP014342">
    <property type="protein sequence ID" value="AMX83195.1"/>
    <property type="molecule type" value="Genomic_DNA"/>
</dbReference>
<evidence type="ECO:0000313" key="3">
    <source>
        <dbReference type="Proteomes" id="UP000076226"/>
    </source>
</evidence>
<keyword evidence="1" id="KW-1133">Transmembrane helix</keyword>
<dbReference type="Proteomes" id="UP000076226">
    <property type="component" value="Chromosome"/>
</dbReference>
<proteinExistence type="predicted"/>